<evidence type="ECO:0000313" key="4">
    <source>
        <dbReference type="Proteomes" id="UP000036325"/>
    </source>
</evidence>
<feature type="domain" description="HTH merR-type" evidence="2">
    <location>
        <begin position="3"/>
        <end position="71"/>
    </location>
</feature>
<dbReference type="SMART" id="SM00422">
    <property type="entry name" value="HTH_MERR"/>
    <property type="match status" value="1"/>
</dbReference>
<dbReference type="GO" id="GO:0003677">
    <property type="term" value="F:DNA binding"/>
    <property type="evidence" value="ECO:0007669"/>
    <property type="project" value="UniProtKB-KW"/>
</dbReference>
<organism evidence="3 4">
    <name type="scientific">Pseudomonas weihenstephanensis</name>
    <dbReference type="NCBI Taxonomy" id="1608994"/>
    <lineage>
        <taxon>Bacteria</taxon>
        <taxon>Pseudomonadati</taxon>
        <taxon>Pseudomonadota</taxon>
        <taxon>Gammaproteobacteria</taxon>
        <taxon>Pseudomonadales</taxon>
        <taxon>Pseudomonadaceae</taxon>
        <taxon>Pseudomonas</taxon>
    </lineage>
</organism>
<proteinExistence type="predicted"/>
<dbReference type="PANTHER" id="PTHR30204:SF97">
    <property type="entry name" value="MERR FAMILY REGULATORY PROTEIN"/>
    <property type="match status" value="1"/>
</dbReference>
<dbReference type="RefSeq" id="WP_048365527.1">
    <property type="nucleotide sequence ID" value="NZ_JYLF01000007.1"/>
</dbReference>
<evidence type="ECO:0000259" key="2">
    <source>
        <dbReference type="PROSITE" id="PS50937"/>
    </source>
</evidence>
<dbReference type="PATRIC" id="fig|1608994.3.peg.4153"/>
<dbReference type="GO" id="GO:0003700">
    <property type="term" value="F:DNA-binding transcription factor activity"/>
    <property type="evidence" value="ECO:0007669"/>
    <property type="project" value="InterPro"/>
</dbReference>
<dbReference type="PANTHER" id="PTHR30204">
    <property type="entry name" value="REDOX-CYCLING DRUG-SENSING TRANSCRIPTIONAL ACTIVATOR SOXR"/>
    <property type="match status" value="1"/>
</dbReference>
<comment type="caution">
    <text evidence="3">The sequence shown here is derived from an EMBL/GenBank/DDBJ whole genome shotgun (WGS) entry which is preliminary data.</text>
</comment>
<reference evidence="3 4" key="1">
    <citation type="submission" date="2015-02" db="EMBL/GenBank/DDBJ databases">
        <title>Pseudomonas helleri sp. nov. and Pseudomonas weihenstephanensis sp. nov., isolated from raw cows milk.</title>
        <authorList>
            <person name="von Neubeck M."/>
            <person name="Huptas C."/>
            <person name="Wenning M."/>
            <person name="Scherer S."/>
        </authorList>
    </citation>
    <scope>NUCLEOTIDE SEQUENCE [LARGE SCALE GENOMIC DNA]</scope>
    <source>
        <strain evidence="3 4">DSM 29166</strain>
    </source>
</reference>
<dbReference type="InterPro" id="IPR047057">
    <property type="entry name" value="MerR_fam"/>
</dbReference>
<dbReference type="Gene3D" id="1.10.1660.10">
    <property type="match status" value="1"/>
</dbReference>
<evidence type="ECO:0000313" key="3">
    <source>
        <dbReference type="EMBL" id="KMN12751.1"/>
    </source>
</evidence>
<dbReference type="PROSITE" id="PS50937">
    <property type="entry name" value="HTH_MERR_2"/>
    <property type="match status" value="1"/>
</dbReference>
<name>A0A0J6LEB6_9PSED</name>
<dbReference type="PRINTS" id="PR00040">
    <property type="entry name" value="HTHMERR"/>
</dbReference>
<dbReference type="Pfam" id="PF13411">
    <property type="entry name" value="MerR_1"/>
    <property type="match status" value="1"/>
</dbReference>
<protein>
    <submittedName>
        <fullName evidence="3">Transcriptional regulator</fullName>
    </submittedName>
</protein>
<sequence>MKELGIGEVVKRSGVPASTLRYYEEKGLIRSIGRRGLSRVFNADVLDRLAVITLAQSLTFSVDEIAPMLGENGRVTLDRQQLTRKADELDRLLDKVSVVRDQLRRAAACPSASHDQCPSFQQRLTEASREDTLASALCFQGRNAPLSSRA</sequence>
<dbReference type="CDD" id="cd04781">
    <property type="entry name" value="HTH_MerR-like_sg6"/>
    <property type="match status" value="1"/>
</dbReference>
<dbReference type="STRING" id="1608994.TU86_17305"/>
<dbReference type="InterPro" id="IPR000551">
    <property type="entry name" value="MerR-type_HTH_dom"/>
</dbReference>
<keyword evidence="1" id="KW-0238">DNA-binding</keyword>
<dbReference type="OrthoDB" id="9802039at2"/>
<dbReference type="InterPro" id="IPR009061">
    <property type="entry name" value="DNA-bd_dom_put_sf"/>
</dbReference>
<evidence type="ECO:0000256" key="1">
    <source>
        <dbReference type="ARBA" id="ARBA00023125"/>
    </source>
</evidence>
<dbReference type="EMBL" id="JYLF01000007">
    <property type="protein sequence ID" value="KMN12751.1"/>
    <property type="molecule type" value="Genomic_DNA"/>
</dbReference>
<dbReference type="SUPFAM" id="SSF46955">
    <property type="entry name" value="Putative DNA-binding domain"/>
    <property type="match status" value="1"/>
</dbReference>
<gene>
    <name evidence="3" type="ORF">TU86_17305</name>
</gene>
<dbReference type="Proteomes" id="UP000036325">
    <property type="component" value="Unassembled WGS sequence"/>
</dbReference>
<accession>A0A0J6LEB6</accession>
<dbReference type="AlphaFoldDB" id="A0A0J6LEB6"/>